<reference evidence="2" key="1">
    <citation type="journal article" date="2021" name="PeerJ">
        <title>Extensive microbial diversity within the chicken gut microbiome revealed by metagenomics and culture.</title>
        <authorList>
            <person name="Gilroy R."/>
            <person name="Ravi A."/>
            <person name="Getino M."/>
            <person name="Pursley I."/>
            <person name="Horton D.L."/>
            <person name="Alikhan N.F."/>
            <person name="Baker D."/>
            <person name="Gharbi K."/>
            <person name="Hall N."/>
            <person name="Watson M."/>
            <person name="Adriaenssens E.M."/>
            <person name="Foster-Nyarko E."/>
            <person name="Jarju S."/>
            <person name="Secka A."/>
            <person name="Antonio M."/>
            <person name="Oren A."/>
            <person name="Chaudhuri R.R."/>
            <person name="La Ragione R."/>
            <person name="Hildebrand F."/>
            <person name="Pallen M.J."/>
        </authorList>
    </citation>
    <scope>NUCLEOTIDE SEQUENCE</scope>
    <source>
        <strain evidence="2">ChiHjej12B11-9195</strain>
    </source>
</reference>
<evidence type="ECO:0000313" key="3">
    <source>
        <dbReference type="Proteomes" id="UP000824134"/>
    </source>
</evidence>
<proteinExistence type="predicted"/>
<accession>A0A9D1ZSR4</accession>
<dbReference type="AlphaFoldDB" id="A0A9D1ZSR4"/>
<keyword evidence="1" id="KW-1133">Transmembrane helix</keyword>
<dbReference type="Proteomes" id="UP000824134">
    <property type="component" value="Unassembled WGS sequence"/>
</dbReference>
<gene>
    <name evidence="2" type="ORF">H9821_09050</name>
</gene>
<feature type="transmembrane region" description="Helical" evidence="1">
    <location>
        <begin position="66"/>
        <end position="89"/>
    </location>
</feature>
<organism evidence="2 3">
    <name type="scientific">Candidatus Rothia avicola</name>
    <dbReference type="NCBI Taxonomy" id="2840478"/>
    <lineage>
        <taxon>Bacteria</taxon>
        <taxon>Bacillati</taxon>
        <taxon>Actinomycetota</taxon>
        <taxon>Actinomycetes</taxon>
        <taxon>Micrococcales</taxon>
        <taxon>Micrococcaceae</taxon>
        <taxon>Rothia</taxon>
    </lineage>
</organism>
<feature type="transmembrane region" description="Helical" evidence="1">
    <location>
        <begin position="34"/>
        <end position="54"/>
    </location>
</feature>
<comment type="caution">
    <text evidence="2">The sequence shown here is derived from an EMBL/GenBank/DDBJ whole genome shotgun (WGS) entry which is preliminary data.</text>
</comment>
<feature type="transmembrane region" description="Helical" evidence="1">
    <location>
        <begin position="109"/>
        <end position="128"/>
    </location>
</feature>
<sequence>MRIRLVLIPISLALATITQFIFYSGPARHVDLTIVSMSLISLVLSLIALALSGTKDRGTSQVSRPVEIAIIFIITLGLIFLQNAVYSLLVASAPPPHYHYDHLFSQQSVFWSQALNLTHIFTLLSLCLATTRFIQEHTPALLSAIASSISIAALLSLPLGLPGLTAGIVLALAVTTASNYIQSITGLLLAFIALLGCAWVISQASVSQLYAVSDYLYLTTNILAVVAGLTALLGLFRWNANRASPLVTHSK</sequence>
<name>A0A9D1ZSR4_9MICC</name>
<reference evidence="2" key="2">
    <citation type="submission" date="2021-04" db="EMBL/GenBank/DDBJ databases">
        <authorList>
            <person name="Gilroy R."/>
        </authorList>
    </citation>
    <scope>NUCLEOTIDE SEQUENCE</scope>
    <source>
        <strain evidence="2">ChiHjej12B11-9195</strain>
    </source>
</reference>
<evidence type="ECO:0000256" key="1">
    <source>
        <dbReference type="SAM" id="Phobius"/>
    </source>
</evidence>
<keyword evidence="1" id="KW-0472">Membrane</keyword>
<dbReference type="EMBL" id="DXCN01000069">
    <property type="protein sequence ID" value="HIY95782.1"/>
    <property type="molecule type" value="Genomic_DNA"/>
</dbReference>
<feature type="transmembrane region" description="Helical" evidence="1">
    <location>
        <begin position="216"/>
        <end position="236"/>
    </location>
</feature>
<feature type="transmembrane region" description="Helical" evidence="1">
    <location>
        <begin position="188"/>
        <end position="210"/>
    </location>
</feature>
<protein>
    <submittedName>
        <fullName evidence="2">Uncharacterized protein</fullName>
    </submittedName>
</protein>
<evidence type="ECO:0000313" key="2">
    <source>
        <dbReference type="EMBL" id="HIY95782.1"/>
    </source>
</evidence>
<keyword evidence="1" id="KW-0812">Transmembrane</keyword>